<dbReference type="GO" id="GO:0017004">
    <property type="term" value="P:cytochrome complex assembly"/>
    <property type="evidence" value="ECO:0007669"/>
    <property type="project" value="UniProtKB-KW"/>
</dbReference>
<comment type="caution">
    <text evidence="7">The sequence shown here is derived from an EMBL/GenBank/DDBJ whole genome shotgun (WGS) entry which is preliminary data.</text>
</comment>
<evidence type="ECO:0000256" key="4">
    <source>
        <dbReference type="ARBA" id="ARBA00023284"/>
    </source>
</evidence>
<accession>A0A934PVY0</accession>
<dbReference type="EMBL" id="JAEHFW010000002">
    <property type="protein sequence ID" value="MBK0380066.1"/>
    <property type="molecule type" value="Genomic_DNA"/>
</dbReference>
<dbReference type="PANTHER" id="PTHR42852">
    <property type="entry name" value="THIOL:DISULFIDE INTERCHANGE PROTEIN DSBE"/>
    <property type="match status" value="1"/>
</dbReference>
<name>A0A934PVY0_9SPHI</name>
<protein>
    <submittedName>
        <fullName evidence="7">TlpA family protein disulfide reductase</fullName>
    </submittedName>
</protein>
<dbReference type="InterPro" id="IPR050553">
    <property type="entry name" value="Thioredoxin_ResA/DsbE_sf"/>
</dbReference>
<keyword evidence="5" id="KW-0732">Signal</keyword>
<dbReference type="Gene3D" id="3.40.30.10">
    <property type="entry name" value="Glutaredoxin"/>
    <property type="match status" value="1"/>
</dbReference>
<feature type="domain" description="Thioredoxin" evidence="6">
    <location>
        <begin position="360"/>
        <end position="506"/>
    </location>
</feature>
<dbReference type="Pfam" id="PF13905">
    <property type="entry name" value="Thioredoxin_8"/>
    <property type="match status" value="1"/>
</dbReference>
<dbReference type="InterPro" id="IPR013766">
    <property type="entry name" value="Thioredoxin_domain"/>
</dbReference>
<proteinExistence type="predicted"/>
<keyword evidence="3" id="KW-1015">Disulfide bond</keyword>
<evidence type="ECO:0000313" key="7">
    <source>
        <dbReference type="EMBL" id="MBK0380066.1"/>
    </source>
</evidence>
<dbReference type="GO" id="GO:0030313">
    <property type="term" value="C:cell envelope"/>
    <property type="evidence" value="ECO:0007669"/>
    <property type="project" value="UniProtKB-SubCell"/>
</dbReference>
<evidence type="ECO:0000256" key="5">
    <source>
        <dbReference type="SAM" id="SignalP"/>
    </source>
</evidence>
<evidence type="ECO:0000313" key="8">
    <source>
        <dbReference type="Proteomes" id="UP000613193"/>
    </source>
</evidence>
<dbReference type="Proteomes" id="UP000613193">
    <property type="component" value="Unassembled WGS sequence"/>
</dbReference>
<evidence type="ECO:0000256" key="3">
    <source>
        <dbReference type="ARBA" id="ARBA00023157"/>
    </source>
</evidence>
<dbReference type="InterPro" id="IPR012336">
    <property type="entry name" value="Thioredoxin-like_fold"/>
</dbReference>
<keyword evidence="8" id="KW-1185">Reference proteome</keyword>
<evidence type="ECO:0000256" key="2">
    <source>
        <dbReference type="ARBA" id="ARBA00022748"/>
    </source>
</evidence>
<keyword evidence="4" id="KW-0676">Redox-active center</keyword>
<comment type="subcellular location">
    <subcellularLocation>
        <location evidence="1">Cell envelope</location>
    </subcellularLocation>
</comment>
<keyword evidence="2" id="KW-0201">Cytochrome c-type biogenesis</keyword>
<dbReference type="RefSeq" id="WP_200066597.1">
    <property type="nucleotide sequence ID" value="NZ_JAEHFW010000002.1"/>
</dbReference>
<dbReference type="SUPFAM" id="SSF52833">
    <property type="entry name" value="Thioredoxin-like"/>
    <property type="match status" value="1"/>
</dbReference>
<gene>
    <name evidence="7" type="ORF">I5M19_12150</name>
</gene>
<dbReference type="CDD" id="cd02966">
    <property type="entry name" value="TlpA_like_family"/>
    <property type="match status" value="1"/>
</dbReference>
<dbReference type="PANTHER" id="PTHR42852:SF6">
    <property type="entry name" value="THIOL:DISULFIDE INTERCHANGE PROTEIN DSBE"/>
    <property type="match status" value="1"/>
</dbReference>
<dbReference type="InterPro" id="IPR036249">
    <property type="entry name" value="Thioredoxin-like_sf"/>
</dbReference>
<sequence length="506" mass="58050">MNAIYKFISFCFVFFYCFFNCSSIAVAQKADRKLFSVVDVITDDTAMVHSDSLEFQMSKNGINSISTHNFDWYDFKINAAKIRLVIPLTTATNYGHIYLFSHKLQMFSELNQNNNLFLFQDGDSVTLHLSNREKGAFFTGKDADKYNCMYAIGNNNEINNDKFNAFTKKKNYEDAYKSLISSRDSLYNLQTGILNKYKNKLNPRVYNLVKIDCWANCNYQIVGFCYAAFTGDPNDQFNAAAKACFSNYYANYKETLFKDTTLMVESYSYADFLNTKNHVYPEIMSEIRNKGHRNVTFAEIDSVINNHYQGGILKDKLRLLAFLDLDWEKQGDFANYLNIAINEAGNNIFKQALVEIKSKLTVGVNAFPFEMPDKTGKIYTLKDFKGKLLVIDFWFTGCHGCLEMAETLKPIAASYKSNPNIVFASISIDRNKSLWLKSLQSERYCSEDEINLMEGLYGNSAFIRHYNINEYPTLLIISKKGKVLSIAPPDPRSKSSLFEKFINQNL</sequence>
<evidence type="ECO:0000256" key="1">
    <source>
        <dbReference type="ARBA" id="ARBA00004196"/>
    </source>
</evidence>
<feature type="signal peptide" evidence="5">
    <location>
        <begin position="1"/>
        <end position="27"/>
    </location>
</feature>
<dbReference type="PROSITE" id="PS51352">
    <property type="entry name" value="THIOREDOXIN_2"/>
    <property type="match status" value="1"/>
</dbReference>
<reference evidence="7" key="1">
    <citation type="submission" date="2020-12" db="EMBL/GenBank/DDBJ databases">
        <title>Bacterial novel species Mucilaginibacter sp. SD-g isolated from soil.</title>
        <authorList>
            <person name="Jung H.-Y."/>
        </authorList>
    </citation>
    <scope>NUCLEOTIDE SEQUENCE</scope>
    <source>
        <strain evidence="7">SD-g</strain>
    </source>
</reference>
<organism evidence="7 8">
    <name type="scientific">Mucilaginibacter segetis</name>
    <dbReference type="NCBI Taxonomy" id="2793071"/>
    <lineage>
        <taxon>Bacteria</taxon>
        <taxon>Pseudomonadati</taxon>
        <taxon>Bacteroidota</taxon>
        <taxon>Sphingobacteriia</taxon>
        <taxon>Sphingobacteriales</taxon>
        <taxon>Sphingobacteriaceae</taxon>
        <taxon>Mucilaginibacter</taxon>
    </lineage>
</organism>
<dbReference type="AlphaFoldDB" id="A0A934PVY0"/>
<evidence type="ECO:0000259" key="6">
    <source>
        <dbReference type="PROSITE" id="PS51352"/>
    </source>
</evidence>
<feature type="chain" id="PRO_5036722529" evidence="5">
    <location>
        <begin position="28"/>
        <end position="506"/>
    </location>
</feature>